<evidence type="ECO:0000313" key="9">
    <source>
        <dbReference type="Proteomes" id="UP001153069"/>
    </source>
</evidence>
<dbReference type="CDD" id="cd23415">
    <property type="entry name" value="beta-trefoil_Ricin_AH"/>
    <property type="match status" value="3"/>
</dbReference>
<feature type="chain" id="PRO_5040305359" evidence="6">
    <location>
        <begin position="22"/>
        <end position="3426"/>
    </location>
</feature>
<dbReference type="PROSITE" id="PS50231">
    <property type="entry name" value="RICIN_B_LECTIN"/>
    <property type="match status" value="4"/>
</dbReference>
<keyword evidence="1" id="KW-0430">Lectin</keyword>
<evidence type="ECO:0000256" key="5">
    <source>
        <dbReference type="SAM" id="Phobius"/>
    </source>
</evidence>
<feature type="domain" description="Ricin B lectin" evidence="7">
    <location>
        <begin position="756"/>
        <end position="875"/>
    </location>
</feature>
<dbReference type="PANTHER" id="PTHR11675:SF126">
    <property type="entry name" value="RICIN B LECTIN DOMAIN-CONTAINING PROTEIN"/>
    <property type="match status" value="1"/>
</dbReference>
<evidence type="ECO:0000256" key="3">
    <source>
        <dbReference type="SAM" id="Coils"/>
    </source>
</evidence>
<keyword evidence="9" id="KW-1185">Reference proteome</keyword>
<feature type="signal peptide" evidence="6">
    <location>
        <begin position="1"/>
        <end position="21"/>
    </location>
</feature>
<keyword evidence="5" id="KW-0812">Transmembrane</keyword>
<evidence type="ECO:0000259" key="7">
    <source>
        <dbReference type="SMART" id="SM00458"/>
    </source>
</evidence>
<dbReference type="SUPFAM" id="SSF50370">
    <property type="entry name" value="Ricin B-like lectins"/>
    <property type="match status" value="6"/>
</dbReference>
<feature type="coiled-coil region" evidence="3">
    <location>
        <begin position="3312"/>
        <end position="3346"/>
    </location>
</feature>
<keyword evidence="3" id="KW-0175">Coiled coil</keyword>
<proteinExistence type="predicted"/>
<name>A0A9N8E7G6_9STRA</name>
<dbReference type="Pfam" id="PF00652">
    <property type="entry name" value="Ricin_B_lectin"/>
    <property type="match status" value="6"/>
</dbReference>
<dbReference type="OrthoDB" id="544772at2759"/>
<dbReference type="Proteomes" id="UP001153069">
    <property type="component" value="Unassembled WGS sequence"/>
</dbReference>
<dbReference type="Gene3D" id="2.80.10.50">
    <property type="match status" value="6"/>
</dbReference>
<organism evidence="8 9">
    <name type="scientific">Seminavis robusta</name>
    <dbReference type="NCBI Taxonomy" id="568900"/>
    <lineage>
        <taxon>Eukaryota</taxon>
        <taxon>Sar</taxon>
        <taxon>Stramenopiles</taxon>
        <taxon>Ochrophyta</taxon>
        <taxon>Bacillariophyta</taxon>
        <taxon>Bacillariophyceae</taxon>
        <taxon>Bacillariophycidae</taxon>
        <taxon>Naviculales</taxon>
        <taxon>Naviculaceae</taxon>
        <taxon>Seminavis</taxon>
    </lineage>
</organism>
<feature type="region of interest" description="Disordered" evidence="4">
    <location>
        <begin position="2088"/>
        <end position="2110"/>
    </location>
</feature>
<keyword evidence="5" id="KW-1133">Transmembrane helix</keyword>
<evidence type="ECO:0000256" key="1">
    <source>
        <dbReference type="ARBA" id="ARBA00022734"/>
    </source>
</evidence>
<dbReference type="EMBL" id="CAICTM010000576">
    <property type="protein sequence ID" value="CAB9513199.1"/>
    <property type="molecule type" value="Genomic_DNA"/>
</dbReference>
<keyword evidence="6" id="KW-0732">Signal</keyword>
<dbReference type="GO" id="GO:0006493">
    <property type="term" value="P:protein O-linked glycosylation"/>
    <property type="evidence" value="ECO:0007669"/>
    <property type="project" value="TreeGrafter"/>
</dbReference>
<dbReference type="SMART" id="SM00458">
    <property type="entry name" value="RICIN"/>
    <property type="match status" value="6"/>
</dbReference>
<feature type="domain" description="Ricin B lectin" evidence="7">
    <location>
        <begin position="515"/>
        <end position="631"/>
    </location>
</feature>
<dbReference type="InterPro" id="IPR035992">
    <property type="entry name" value="Ricin_B-like_lectins"/>
</dbReference>
<evidence type="ECO:0000256" key="6">
    <source>
        <dbReference type="SAM" id="SignalP"/>
    </source>
</evidence>
<dbReference type="GO" id="GO:0004653">
    <property type="term" value="F:polypeptide N-acetylgalactosaminyltransferase activity"/>
    <property type="evidence" value="ECO:0007669"/>
    <property type="project" value="TreeGrafter"/>
</dbReference>
<dbReference type="InterPro" id="IPR000772">
    <property type="entry name" value="Ricin_B_lectin"/>
</dbReference>
<accession>A0A9N8E7G6</accession>
<dbReference type="PANTHER" id="PTHR11675">
    <property type="entry name" value="N-ACETYLGALACTOSAMINYLTRANSFERASE"/>
    <property type="match status" value="1"/>
</dbReference>
<evidence type="ECO:0000256" key="4">
    <source>
        <dbReference type="SAM" id="MobiDB-lite"/>
    </source>
</evidence>
<protein>
    <submittedName>
        <fullName evidence="8">Cupin superfamily protein</fullName>
    </submittedName>
</protein>
<evidence type="ECO:0000313" key="8">
    <source>
        <dbReference type="EMBL" id="CAB9513199.1"/>
    </source>
</evidence>
<feature type="transmembrane region" description="Helical" evidence="5">
    <location>
        <begin position="3406"/>
        <end position="3424"/>
    </location>
</feature>
<feature type="domain" description="Ricin B lectin" evidence="7">
    <location>
        <begin position="263"/>
        <end position="389"/>
    </location>
</feature>
<sequence>MKIANSLRILVGLVGVATAWAASDAKTASNHPSSKVNLTDLPSWDLKRGEPVLGQDEQGNKDDELPTIAELVQNQKASIQVDRQVNLRHRLLSTAGQIRPVFGNSGKCSVDRRVDNNNLYLHKCHTLSNQKFTYDANTKQIKVDGLCLDDTGLAGRNVWVHACHDGNNQKWRTDNKGRIQGLHDYSCLDVASDGNLYMRGCCDNCEGQRWYVPQHFPTSRSEIHPVLNSAACWDIGGMEKNLYVNGNCHTGENQQFYYSPYSQSIFLPLTEGSGCLDENYITGNVYANGCLHGNNQKWWMDSYGRIRNRHDTMSRCMEQNSSGNNLRMVGCNDNDNQRFIVPHETFPVAASQVKPFYDLGKCWDSGPDKNLYLASSCISGNFHQQFYFMAQSERIYDAYGNGCLDDQVSGHRNVFSHPCHSGNNQKWYADSLGRLRGRSDNKCLTIDSSNLVMKDCNDSIYQRFVVPASFPRVTSPVKSAFNTGLCLAVMSDRKVMARSCRGDKDEDFFYVPDSERIFVASGQGCLDPTANNNVIVHPCHGQNNQKWYMDEHGRIRDKHYHHCLTRASNNNLEHRGCDDSDSQRLVLPESFPVSTSVVKPFNNDNLCWGLANDNIMIVPCSSTQNFFFAPESGRIIHLPSGKCVDDAGSGGRNIYLGSCHDANNQKFFVDHKGRIHSRRDGKCIDINTDNNLFVRDCNDNDSQRFIYAISFKTILSPVTPYADQTKCWDIGGTGNNLYLYPCHKGRNQDFFYIPSTEQIMAGHGTGCLTDESSGGRNVFFGACGTGNNQKWYMDAQGRLHSRIDEIKCLDLNKSTNNLYMEVCNDSFSQRFSYPNSFPIVATNARTAYDRRQELNRIYGTVERHIYGEDSRSIIRYNHPDQVRRNLCPYWESSFSFNYTMQNYALSTSSVIEVKSTSDMDQLLLDETRVTSGVTKVLVVKRPKLQTGYFRLGDYASNSKAGPDSSLLVKGADGTVLKEPTDFVLVWNGTSGDVVTPTSSGSFWKPVAPAGFTCLGHVWQQGTTKPATNLVRCIQDRFVESAPSSLLFDNDDAASKARSEVDLSVRVAGSTATSFTPGTFVSKASHSAPATEEFKSLKKGCILGEGAFPFCDANDSLSLTADASKDFKIPYAKLQPCYYEHEDQVGYGLVNEDTSKWQNHAIELFNIPAGSLGYKHVGASTNLGEPYCLGSVVFGSSSIKHDLFIHGITKVGSVTQQEAEDQKNGALGNHLSKMISGDFVFLFPCSGKNSVKEYKTSLAALATSANTNGGSENGVVNANENLGELELFGGSKWTSPHYCGISEEPTASGGCRKVDVCFFEPGGCKPYDQLPCTKNTDCKGGICNLADKLCGDNLNLYASSVQSNSRQTLQRASSYGIGQDGPGRFLVQEAGNRIQLSGNVWKAFPMAEHTVSYSSVLEFDFRLVDEVEGHAICLDEDLNEDVEIQGSKRCFRLGGTQSAIWKEVWNLDHPGSTGEFKHYKVKIGSLTGGAGTNEPYISWGAKIKFIGIVQDNDANENIGESTFKNLQLYHDSAAPVETVDPGPSITGTSIEIDVSNPTSHGNWKVGCTRLDGSVPDQPPQSVYKYDGKSFNAGTSTTNFKYKLDGLLSGYEYTAKLFPVDSSGNQLQGSTPQETVASTYCCCNCNSIIVGDTTGRPIGLKAYQVKGFVMFNFIDNSLCAEAYAFTRSSLEDEFFDNSDETRKSVFTPNYNYYPKKKCGGAPVLPGKAAADDLRTSSLVVGAAYRYCVRAVAQFYSADSLHSSDENCNIHFVCWQASMSGKVTTAPLAGSLPIEDVAVSWELLNPQLTVVIASGSAVTKRPGTYSIEFDELHTELDRDNEFPVRIKFSKATTVGNDTITHQFLCNEGSTDCTDGTIVYLKHLTFEEPVVSYDNSSVPVRGRVTIWEPSGCPVIGAEVCLKIKHTQTADTTGACVKTDHNGDYNVPAAIGSTVGIEVSYNNHTMNKAPENSLDYNKGVFINVNKRYVRNDFVDVAKAKLVVEVVGGLCNKTLGVSRLEATVNGCDRTNWKMDLSQKFFKGEHWVPAHVLDLKVVGMSNDAKNDFSKILDFFATKNMTKTIDLLDAGDMQDETNRVDSSSSSTSEQKSEGSKSKESYDKVRFQYDGDLVMDFRFMGVDLAESCTLQTVKPQGTLISGTETTTSFHVTTTGSTFRPKVFLKYSLLPGLTCDILSDEIAVRVINKIGIDADFEKYASTLQSKAVLLNRLKLCSDDGGCNFPVNHDIINGKKTNAHMLPRKDDGTVVAFAAGRPNLYGDFRKDLTLEVLDKNLKTLKTHRAEVVVIGDYVKGPGESFALPTYKPILILRDPPGGLSQSIYENVQTSIKVKSSTVERVKDTTFHYDRSVGGEHEYSMCAGFGAMACKDVLEIEGEFETGLGLDSSTVQQDDEDSYTSEFTTTWSYATSDDPVLAGRKSDVIVIPNLNVQYHIVTTVAFYGGTSCQVNTTDTVKFSLTDPGNKPALSFLSVYNIETHQLPDLKKAISDKKAEHDKLAANHPNKTKTKTQLKVLEDALTGWNQTMTDYDSINKNASKNKLDIAGREWFTKWASTKDMMEKEPTITDHWSNLAPEVLTDRTEAFDFDYIKQAKLASTDKTDLKETNRIQFSGGGGTVEFVVDHAGASELMRLDKTHKNGAVSSTATLEGEMEISAGASFGVAIGGGFTYESSTSGTVTDESGRQTTVSFLLGDEQPNDEFVVDIFVDPTYGTFVFHTVSGCSRAPWEPNTKKGEDLSMSMVKPDGPVMPDDAVVIDVTLLNAGETMAVFQAYVDHTTNPGGLRHFMGGVGLDVPIDYTLGARSEITTKVEIRRGPKGYKFPSTTMYLVSLWDELGIEAGSVEIFNFVDANNKKWILFEEPCPRVEWAGSLKREKKASVIKNVKPVDLTVFNPQKADGTFESIAKNSRLSNVYAWYRQLGDIGDTSWKKAQLADKTHIDFANIPNVSSYKESPYGYSKIPWDIGTTLASTGDGAYEVMVESVCETLPGAPDEFNKFQSDLITLVVDRVQPELYGKALPIRDVVVPGEEIVLVFTESIQCELPYRFFLNVTVAGLDPPLFNERDLKIDCQGRKLGFQFDPTQTGGGWDVLMGKEMTVTVDQIKDLEGNVLPNKITFQKTLANLNLQAVTSTFDFRLATSSCTSPVDEAKVKNKIATELALSDSSRVTVVSSSCDGTTTVAKVKISPTSGRRLRNEEEEGHNAMSAFYALLKLSSGDTGSRSRKLISLDGADYFTFSVDNMELVPGEADLKKYGLNAELTPEEEMILAAADACDSNHLEQRHQLLKMEHTVREHLNQTESHIDRMAKETDAHIEDLETHLEELDHKLDEIDQKMEGKLDEIVARLLETKTQTPSESVRPEHVELPDEKQDLTVLLAQLREEQMLLAQLREEQMQSRFCNIVLGLSLLVGMVVSLYVRAGR</sequence>
<feature type="domain" description="Ricin B lectin" evidence="7">
    <location>
        <begin position="96"/>
        <end position="213"/>
    </location>
</feature>
<dbReference type="Pfam" id="PF06101">
    <property type="entry name" value="Vps62"/>
    <property type="match status" value="1"/>
</dbReference>
<feature type="domain" description="Ricin B lectin" evidence="7">
    <location>
        <begin position="632"/>
        <end position="754"/>
    </location>
</feature>
<feature type="domain" description="Ricin B lectin" evidence="7">
    <location>
        <begin position="390"/>
        <end position="512"/>
    </location>
</feature>
<comment type="caution">
    <text evidence="8">The sequence shown here is derived from an EMBL/GenBank/DDBJ whole genome shotgun (WGS) entry which is preliminary data.</text>
</comment>
<reference evidence="8" key="1">
    <citation type="submission" date="2020-06" db="EMBL/GenBank/DDBJ databases">
        <authorList>
            <consortium name="Plant Systems Biology data submission"/>
        </authorList>
    </citation>
    <scope>NUCLEOTIDE SEQUENCE</scope>
    <source>
        <strain evidence="8">D6</strain>
    </source>
</reference>
<evidence type="ECO:0000256" key="2">
    <source>
        <dbReference type="ARBA" id="ARBA00023157"/>
    </source>
</evidence>
<keyword evidence="2" id="KW-1015">Disulfide bond</keyword>
<dbReference type="InterPro" id="IPR009291">
    <property type="entry name" value="Vps62"/>
</dbReference>
<dbReference type="GO" id="GO:0030246">
    <property type="term" value="F:carbohydrate binding"/>
    <property type="evidence" value="ECO:0007669"/>
    <property type="project" value="UniProtKB-KW"/>
</dbReference>
<gene>
    <name evidence="8" type="ORF">SEMRO_577_G169700.1</name>
</gene>
<dbReference type="CDD" id="cd00161">
    <property type="entry name" value="beta-trefoil_Ricin-like"/>
    <property type="match status" value="1"/>
</dbReference>
<keyword evidence="5" id="KW-0472">Membrane</keyword>